<accession>A0A7X0H5P8</accession>
<proteinExistence type="predicted"/>
<dbReference type="Gene3D" id="2.40.70.10">
    <property type="entry name" value="Acid Proteases"/>
    <property type="match status" value="1"/>
</dbReference>
<evidence type="ECO:0000256" key="1">
    <source>
        <dbReference type="SAM" id="MobiDB-lite"/>
    </source>
</evidence>
<dbReference type="PANTHER" id="PTHR38037">
    <property type="entry name" value="ZN_PROTEASE DOMAIN-CONTAINING PROTEIN"/>
    <property type="match status" value="1"/>
</dbReference>
<dbReference type="PANTHER" id="PTHR38037:SF2">
    <property type="entry name" value="ATP-DEPENDENT ZINC PROTEASE DOMAIN-CONTAINING PROTEIN-RELATED"/>
    <property type="match status" value="1"/>
</dbReference>
<dbReference type="EMBL" id="JACHGY010000001">
    <property type="protein sequence ID" value="MBB6429761.1"/>
    <property type="molecule type" value="Genomic_DNA"/>
</dbReference>
<dbReference type="InterPro" id="IPR008503">
    <property type="entry name" value="Asp_endopeptidase"/>
</dbReference>
<evidence type="ECO:0000313" key="3">
    <source>
        <dbReference type="EMBL" id="MBB6429761.1"/>
    </source>
</evidence>
<dbReference type="SUPFAM" id="SSF50630">
    <property type="entry name" value="Acid proteases"/>
    <property type="match status" value="1"/>
</dbReference>
<dbReference type="RefSeq" id="WP_184677324.1">
    <property type="nucleotide sequence ID" value="NZ_JACHGY010000001.1"/>
</dbReference>
<organism evidence="3 4">
    <name type="scientific">Algisphaera agarilytica</name>
    <dbReference type="NCBI Taxonomy" id="1385975"/>
    <lineage>
        <taxon>Bacteria</taxon>
        <taxon>Pseudomonadati</taxon>
        <taxon>Planctomycetota</taxon>
        <taxon>Phycisphaerae</taxon>
        <taxon>Phycisphaerales</taxon>
        <taxon>Phycisphaeraceae</taxon>
        <taxon>Algisphaera</taxon>
    </lineage>
</organism>
<feature type="domain" description="Retropepsin-like aspartic endopeptidase" evidence="2">
    <location>
        <begin position="17"/>
        <end position="150"/>
    </location>
</feature>
<dbReference type="Proteomes" id="UP000541810">
    <property type="component" value="Unassembled WGS sequence"/>
</dbReference>
<reference evidence="3 4" key="1">
    <citation type="submission" date="2020-08" db="EMBL/GenBank/DDBJ databases">
        <title>Genomic Encyclopedia of Type Strains, Phase IV (KMG-IV): sequencing the most valuable type-strain genomes for metagenomic binning, comparative biology and taxonomic classification.</title>
        <authorList>
            <person name="Goeker M."/>
        </authorList>
    </citation>
    <scope>NUCLEOTIDE SEQUENCE [LARGE SCALE GENOMIC DNA]</scope>
    <source>
        <strain evidence="3 4">DSM 103725</strain>
    </source>
</reference>
<name>A0A7X0H5P8_9BACT</name>
<dbReference type="InterPro" id="IPR021109">
    <property type="entry name" value="Peptidase_aspartic_dom_sf"/>
</dbReference>
<feature type="compositionally biased region" description="Polar residues" evidence="1">
    <location>
        <begin position="159"/>
        <end position="168"/>
    </location>
</feature>
<protein>
    <recommendedName>
        <fullName evidence="2">Retropepsin-like aspartic endopeptidase domain-containing protein</fullName>
    </recommendedName>
</protein>
<keyword evidence="4" id="KW-1185">Reference proteome</keyword>
<dbReference type="Pfam" id="PF05618">
    <property type="entry name" value="Zn_protease"/>
    <property type="match status" value="1"/>
</dbReference>
<evidence type="ECO:0000313" key="4">
    <source>
        <dbReference type="Proteomes" id="UP000541810"/>
    </source>
</evidence>
<evidence type="ECO:0000259" key="2">
    <source>
        <dbReference type="Pfam" id="PF05618"/>
    </source>
</evidence>
<gene>
    <name evidence="3" type="ORF">HNQ40_001567</name>
</gene>
<sequence>MNDTPDPPQPPGDGPRIVGYHEYVDLPAWGIKRLLAKADTGARSSALDARNIQELPGERVRFEVARSRDNRQDAVAVEAPIVRRASVRDSHGNTSERLVVEAEIKIGDQTLKREVTLVSREQMICRMLLGRQALSSEFLVDSSRRFVQSRPPRKRRSSEAPNPTGDQP</sequence>
<comment type="caution">
    <text evidence="3">The sequence shown here is derived from an EMBL/GenBank/DDBJ whole genome shotgun (WGS) entry which is preliminary data.</text>
</comment>
<feature type="region of interest" description="Disordered" evidence="1">
    <location>
        <begin position="144"/>
        <end position="168"/>
    </location>
</feature>
<dbReference type="AlphaFoldDB" id="A0A7X0H5P8"/>